<proteinExistence type="predicted"/>
<feature type="domain" description="TNase-like" evidence="5">
    <location>
        <begin position="230"/>
        <end position="377"/>
    </location>
</feature>
<dbReference type="GO" id="GO:0031047">
    <property type="term" value="P:regulatory ncRNA-mediated gene silencing"/>
    <property type="evidence" value="ECO:0007669"/>
    <property type="project" value="InterPro"/>
</dbReference>
<comment type="subcellular location">
    <subcellularLocation>
        <location evidence="1">Cytoplasm</location>
    </subcellularLocation>
</comment>
<dbReference type="GO" id="GO:0006402">
    <property type="term" value="P:mRNA catabolic process"/>
    <property type="evidence" value="ECO:0007669"/>
    <property type="project" value="TreeGrafter"/>
</dbReference>
<dbReference type="SMART" id="SM00333">
    <property type="entry name" value="TUDOR"/>
    <property type="match status" value="1"/>
</dbReference>
<dbReference type="SMART" id="SM00318">
    <property type="entry name" value="SNc"/>
    <property type="match status" value="4"/>
</dbReference>
<dbReference type="Proteomes" id="UP001224775">
    <property type="component" value="Unassembled WGS sequence"/>
</dbReference>
<evidence type="ECO:0000256" key="1">
    <source>
        <dbReference type="ARBA" id="ARBA00004496"/>
    </source>
</evidence>
<dbReference type="CDD" id="cd20379">
    <property type="entry name" value="Tudor_dTUD-like"/>
    <property type="match status" value="1"/>
</dbReference>
<dbReference type="SUPFAM" id="SSF63748">
    <property type="entry name" value="Tudor/PWWP/MBT"/>
    <property type="match status" value="1"/>
</dbReference>
<dbReference type="GO" id="GO:0003723">
    <property type="term" value="F:RNA binding"/>
    <property type="evidence" value="ECO:0007669"/>
    <property type="project" value="TreeGrafter"/>
</dbReference>
<dbReference type="Pfam" id="PF00565">
    <property type="entry name" value="SNase"/>
    <property type="match status" value="3"/>
</dbReference>
<name>A0AAD8YFU5_9STRA</name>
<dbReference type="FunFam" id="2.40.50.90:FF:000010">
    <property type="entry name" value="Ribonuclease"/>
    <property type="match status" value="1"/>
</dbReference>
<accession>A0AAD8YFU5</accession>
<gene>
    <name evidence="6" type="ORF">QTG54_003958</name>
</gene>
<evidence type="ECO:0000259" key="5">
    <source>
        <dbReference type="PROSITE" id="PS50830"/>
    </source>
</evidence>
<dbReference type="Gene3D" id="2.30.30.140">
    <property type="match status" value="1"/>
</dbReference>
<comment type="caution">
    <text evidence="6">The sequence shown here is derived from an EMBL/GenBank/DDBJ whole genome shotgun (WGS) entry which is preliminary data.</text>
</comment>
<dbReference type="InterPro" id="IPR016685">
    <property type="entry name" value="Silence_cplx_Nase-comp_TudorSN"/>
</dbReference>
<evidence type="ECO:0000256" key="3">
    <source>
        <dbReference type="ARBA" id="ARBA00022737"/>
    </source>
</evidence>
<evidence type="ECO:0000313" key="7">
    <source>
        <dbReference type="Proteomes" id="UP001224775"/>
    </source>
</evidence>
<dbReference type="Pfam" id="PF00567">
    <property type="entry name" value="TUDOR"/>
    <property type="match status" value="1"/>
</dbReference>
<feature type="non-terminal residue" evidence="6">
    <location>
        <position position="969"/>
    </location>
</feature>
<dbReference type="PANTHER" id="PTHR12302:SF2">
    <property type="entry name" value="STAPHYLOCOCCAL NUCLEASE DOMAIN-CONTAINING PROTEIN 1"/>
    <property type="match status" value="1"/>
</dbReference>
<dbReference type="GO" id="GO:0004518">
    <property type="term" value="F:nuclease activity"/>
    <property type="evidence" value="ECO:0007669"/>
    <property type="project" value="TreeGrafter"/>
</dbReference>
<keyword evidence="3" id="KW-0677">Repeat</keyword>
<dbReference type="InterPro" id="IPR002999">
    <property type="entry name" value="Tudor"/>
</dbReference>
<feature type="domain" description="TNase-like" evidence="5">
    <location>
        <begin position="566"/>
        <end position="710"/>
    </location>
</feature>
<evidence type="ECO:0000259" key="4">
    <source>
        <dbReference type="PROSITE" id="PS50304"/>
    </source>
</evidence>
<dbReference type="PROSITE" id="PS50304">
    <property type="entry name" value="TUDOR"/>
    <property type="match status" value="1"/>
</dbReference>
<dbReference type="AlphaFoldDB" id="A0AAD8YFU5"/>
<keyword evidence="7" id="KW-1185">Reference proteome</keyword>
<feature type="domain" description="TNase-like" evidence="5">
    <location>
        <begin position="387"/>
        <end position="532"/>
    </location>
</feature>
<evidence type="ECO:0000256" key="2">
    <source>
        <dbReference type="ARBA" id="ARBA00022490"/>
    </source>
</evidence>
<reference evidence="6" key="1">
    <citation type="submission" date="2023-06" db="EMBL/GenBank/DDBJ databases">
        <title>Survivors Of The Sea: Transcriptome response of Skeletonema marinoi to long-term dormancy.</title>
        <authorList>
            <person name="Pinder M.I.M."/>
            <person name="Kourtchenko O."/>
            <person name="Robertson E.K."/>
            <person name="Larsson T."/>
            <person name="Maumus F."/>
            <person name="Osuna-Cruz C.M."/>
            <person name="Vancaester E."/>
            <person name="Stenow R."/>
            <person name="Vandepoele K."/>
            <person name="Ploug H."/>
            <person name="Bruchert V."/>
            <person name="Godhe A."/>
            <person name="Topel M."/>
        </authorList>
    </citation>
    <scope>NUCLEOTIDE SEQUENCE</scope>
    <source>
        <strain evidence="6">R05AC</strain>
    </source>
</reference>
<dbReference type="InterPro" id="IPR035437">
    <property type="entry name" value="SNase_OB-fold_sf"/>
</dbReference>
<dbReference type="GO" id="GO:0005634">
    <property type="term" value="C:nucleus"/>
    <property type="evidence" value="ECO:0007669"/>
    <property type="project" value="TreeGrafter"/>
</dbReference>
<dbReference type="SUPFAM" id="SSF50199">
    <property type="entry name" value="Staphylococcal nuclease"/>
    <property type="match status" value="5"/>
</dbReference>
<keyword evidence="2" id="KW-0963">Cytoplasm</keyword>
<dbReference type="PANTHER" id="PTHR12302">
    <property type="entry name" value="EBNA2 BINDING PROTEIN P100"/>
    <property type="match status" value="1"/>
</dbReference>
<evidence type="ECO:0000313" key="6">
    <source>
        <dbReference type="EMBL" id="KAK1744667.1"/>
    </source>
</evidence>
<dbReference type="GO" id="GO:0031332">
    <property type="term" value="C:RNAi effector complex"/>
    <property type="evidence" value="ECO:0007669"/>
    <property type="project" value="InterPro"/>
</dbReference>
<dbReference type="GO" id="GO:0005829">
    <property type="term" value="C:cytosol"/>
    <property type="evidence" value="ECO:0007669"/>
    <property type="project" value="TreeGrafter"/>
</dbReference>
<feature type="domain" description="Tudor" evidence="4">
    <location>
        <begin position="777"/>
        <end position="839"/>
    </location>
</feature>
<dbReference type="PROSITE" id="PS50830">
    <property type="entry name" value="TNASE_3"/>
    <property type="match status" value="3"/>
</dbReference>
<dbReference type="InterPro" id="IPR016071">
    <property type="entry name" value="Staphylococal_nuclease_OB-fold"/>
</dbReference>
<dbReference type="EMBL" id="JATAAI010000006">
    <property type="protein sequence ID" value="KAK1744667.1"/>
    <property type="molecule type" value="Genomic_DNA"/>
</dbReference>
<protein>
    <submittedName>
        <fullName evidence="6">Staphylococcal nuclease domain-containing protein</fullName>
    </submittedName>
</protein>
<dbReference type="PIRSF" id="PIRSF017179">
    <property type="entry name" value="RISC-Tudor-SN"/>
    <property type="match status" value="1"/>
</dbReference>
<sequence>NTSVQNPRIHEQFHLQSCVHIGPTKRNLCITINKDNIKMISILPATGSAKVKSVLSGDTVVLLGRAAEGGKAPEVTFTFERVTAPRMASKANNNVDDPEAFPSREWLRNLCVGKTVFFETRKQGATAGDRVYGLLFMPDPSDKTKQWNLSVESVRRGFCIPKVLGGDVDTDAADESAGYESALQVAYKEAVSNRAGVHSDKPLVRKLMNAGDEFEAMTLVNKSKRVCTGGTVKCVIEYVFDGSRFRCLVTDPELESQGLIYGSFTLILAGVSCPRVGNPRLNPPTPSEPFAEAARDFVELRLLQRELEVTLHGCDKSGVCLVGTVHHPRGNISAEILKNGLGRISDWTVRMMSPGEVPPLRIAENAAKRATLGVFESYKPPVLTGASEFMGTVIEVTSGDTLMILPNGETYDAESKLKKISLASLRAPRAGNERTGKPDEPFSAECKERLRAMTIGKSVKVNVNYEREIPMGPNQTEKRQFGTISTKQKADIGEVLISEGLATTQRHRDDDEKSARYDELVAAESVATAAKKKGVHSTAEYKKKTVNDLTDPKKAKTYAGTLQRAGNTKAIVDYVFNGSRFKLFIPSENCYVAFALSNVRCPQPSPSAGAASRGKAKPAEPFGDASKCHSRLSVLQRQVEIVCTGVTLGGVMTGDLYVGQGAQRRDYCIELVASGLATVDQRKIDYGEAPKVLIDSQTAAQENKLGIWSIAQVKKDEPAAAKVFDKADSKIAEIQISEIRSGNHFFFRVNGDESAKVIDDSMKIFTDTNGTNAAPCEVKVGKVVAALFDDGASKSWYRAKVLEKTDKGKVRVLFIDHGNEAVVSPASHLRPLDMSLGTDQIPAVAKEGKLVFSKVRPIEEDDGIDAARMFQGMAWGKDLKARLHGEAEGQVLVTLYEADTDSPSINEKLVSEGLARIGKRYEVYDIVNRMGNSDSLGKLAKDLEAAQNSARKSRKGMWVYGEIPEEDED</sequence>
<dbReference type="Gene3D" id="2.40.50.90">
    <property type="match status" value="5"/>
</dbReference>
<organism evidence="6 7">
    <name type="scientific">Skeletonema marinoi</name>
    <dbReference type="NCBI Taxonomy" id="267567"/>
    <lineage>
        <taxon>Eukaryota</taxon>
        <taxon>Sar</taxon>
        <taxon>Stramenopiles</taxon>
        <taxon>Ochrophyta</taxon>
        <taxon>Bacillariophyta</taxon>
        <taxon>Coscinodiscophyceae</taxon>
        <taxon>Thalassiosirophycidae</taxon>
        <taxon>Thalassiosirales</taxon>
        <taxon>Skeletonemataceae</taxon>
        <taxon>Skeletonema</taxon>
        <taxon>Skeletonema marinoi-dohrnii complex</taxon>
    </lineage>
</organism>